<evidence type="ECO:0000313" key="2">
    <source>
        <dbReference type="Proteomes" id="UP001281147"/>
    </source>
</evidence>
<sequence length="233" mass="26011">MAALARSLVKRFSAVVVAPTYRLAPEYPFPTGINDGWDAVAWIAENAEVLEADPNQGFLVGGISAGGNITNVITHLALDHGLQPPITGNWLSVPGVRLAPKYADKLPQKYRERLLSRAQEAVIDSCTLPPGMVKLINRSNKRDEDSELASPLIWSTEMGHKEMRRTYFQVCGADTGRDEALVYDDMLKNEGVETRLDLYPGLPHAFWHSLKDLPESKRWLQDTLDGFAWLLKR</sequence>
<accession>A0ACC3MC58</accession>
<organism evidence="1 2">
    <name type="scientific">Vermiconidia calcicola</name>
    <dbReference type="NCBI Taxonomy" id="1690605"/>
    <lineage>
        <taxon>Eukaryota</taxon>
        <taxon>Fungi</taxon>
        <taxon>Dikarya</taxon>
        <taxon>Ascomycota</taxon>
        <taxon>Pezizomycotina</taxon>
        <taxon>Dothideomycetes</taxon>
        <taxon>Dothideomycetidae</taxon>
        <taxon>Mycosphaerellales</taxon>
        <taxon>Extremaceae</taxon>
        <taxon>Vermiconidia</taxon>
    </lineage>
</organism>
<reference evidence="1" key="1">
    <citation type="submission" date="2023-07" db="EMBL/GenBank/DDBJ databases">
        <title>Black Yeasts Isolated from many extreme environments.</title>
        <authorList>
            <person name="Coleine C."/>
            <person name="Stajich J.E."/>
            <person name="Selbmann L."/>
        </authorList>
    </citation>
    <scope>NUCLEOTIDE SEQUENCE</scope>
    <source>
        <strain evidence="1">CCFEE 5714</strain>
    </source>
</reference>
<proteinExistence type="predicted"/>
<keyword evidence="2" id="KW-1185">Reference proteome</keyword>
<evidence type="ECO:0000313" key="1">
    <source>
        <dbReference type="EMBL" id="KAK3684532.1"/>
    </source>
</evidence>
<comment type="caution">
    <text evidence="1">The sequence shown here is derived from an EMBL/GenBank/DDBJ whole genome shotgun (WGS) entry which is preliminary data.</text>
</comment>
<name>A0ACC3MC58_9PEZI</name>
<dbReference type="EMBL" id="JAUTXU010000339">
    <property type="protein sequence ID" value="KAK3684532.1"/>
    <property type="molecule type" value="Genomic_DNA"/>
</dbReference>
<gene>
    <name evidence="1" type="ORF">LTR37_020174</name>
</gene>
<dbReference type="Proteomes" id="UP001281147">
    <property type="component" value="Unassembled WGS sequence"/>
</dbReference>
<protein>
    <submittedName>
        <fullName evidence="1">Uncharacterized protein</fullName>
    </submittedName>
</protein>